<evidence type="ECO:0000313" key="4">
    <source>
        <dbReference type="EMBL" id="KAK9106288.1"/>
    </source>
</evidence>
<dbReference type="EMBL" id="JBBNAF010000010">
    <property type="protein sequence ID" value="KAK9106288.1"/>
    <property type="molecule type" value="Genomic_DNA"/>
</dbReference>
<accession>A0AAP0HYE9</accession>
<comment type="caution">
    <text evidence="4">The sequence shown here is derived from an EMBL/GenBank/DDBJ whole genome shotgun (WGS) entry which is preliminary data.</text>
</comment>
<evidence type="ECO:0000256" key="2">
    <source>
        <dbReference type="SAM" id="MobiDB-lite"/>
    </source>
</evidence>
<reference evidence="4 5" key="1">
    <citation type="submission" date="2024-01" db="EMBL/GenBank/DDBJ databases">
        <title>Genome assemblies of Stephania.</title>
        <authorList>
            <person name="Yang L."/>
        </authorList>
    </citation>
    <scope>NUCLEOTIDE SEQUENCE [LARGE SCALE GENOMIC DNA]</scope>
    <source>
        <strain evidence="4">YNDBR</strain>
        <tissue evidence="4">Leaf</tissue>
    </source>
</reference>
<dbReference type="Proteomes" id="UP001420932">
    <property type="component" value="Unassembled WGS sequence"/>
</dbReference>
<dbReference type="Gene3D" id="2.30.29.30">
    <property type="entry name" value="Pleckstrin-homology domain (PH domain)/Phosphotyrosine-binding domain (PTB)"/>
    <property type="match status" value="1"/>
</dbReference>
<sequence>MKNQTQEQAMTVSKSIAPDQHEHGKLGPKISETLKRKLMLGARIVRGGGMKRIFKKLFNVGKEEKLLKLYQCYLSTTAGPIAGLLFISTEKVAFCSERSLRFTSPTGDIIRAYYKVLIPIRNIKRANQSENARNPREKYIEIVTVDNFDFWFMGFVNYQKALNCLQQTVSQSSIRKIDSMRNVALPLLQN</sequence>
<dbReference type="InterPro" id="IPR037848">
    <property type="entry name" value="GEM-like"/>
</dbReference>
<feature type="region of interest" description="Disordered" evidence="2">
    <location>
        <begin position="1"/>
        <end position="27"/>
    </location>
</feature>
<proteinExistence type="inferred from homology"/>
<dbReference type="CDD" id="cd13222">
    <property type="entry name" value="PH-GRAM_GEM"/>
    <property type="match status" value="1"/>
</dbReference>
<name>A0AAP0HYE9_9MAGN</name>
<feature type="domain" description="GRAM" evidence="3">
    <location>
        <begin position="52"/>
        <end position="130"/>
    </location>
</feature>
<protein>
    <recommendedName>
        <fullName evidence="3">GRAM domain-containing protein</fullName>
    </recommendedName>
</protein>
<dbReference type="SMART" id="SM00568">
    <property type="entry name" value="GRAM"/>
    <property type="match status" value="1"/>
</dbReference>
<dbReference type="Pfam" id="PF02893">
    <property type="entry name" value="GRAM"/>
    <property type="match status" value="1"/>
</dbReference>
<dbReference type="InterPro" id="IPR004182">
    <property type="entry name" value="GRAM"/>
</dbReference>
<gene>
    <name evidence="4" type="ORF">Syun_022299</name>
</gene>
<dbReference type="PANTHER" id="PTHR31969">
    <property type="entry name" value="GEM-LIKE PROTEIN 2"/>
    <property type="match status" value="1"/>
</dbReference>
<evidence type="ECO:0000256" key="1">
    <source>
        <dbReference type="ARBA" id="ARBA00009414"/>
    </source>
</evidence>
<evidence type="ECO:0000259" key="3">
    <source>
        <dbReference type="SMART" id="SM00568"/>
    </source>
</evidence>
<organism evidence="4 5">
    <name type="scientific">Stephania yunnanensis</name>
    <dbReference type="NCBI Taxonomy" id="152371"/>
    <lineage>
        <taxon>Eukaryota</taxon>
        <taxon>Viridiplantae</taxon>
        <taxon>Streptophyta</taxon>
        <taxon>Embryophyta</taxon>
        <taxon>Tracheophyta</taxon>
        <taxon>Spermatophyta</taxon>
        <taxon>Magnoliopsida</taxon>
        <taxon>Ranunculales</taxon>
        <taxon>Menispermaceae</taxon>
        <taxon>Menispermoideae</taxon>
        <taxon>Cissampelideae</taxon>
        <taxon>Stephania</taxon>
    </lineage>
</organism>
<comment type="similarity">
    <text evidence="1">Belongs to the GEM family.</text>
</comment>
<dbReference type="InterPro" id="IPR011993">
    <property type="entry name" value="PH-like_dom_sf"/>
</dbReference>
<keyword evidence="5" id="KW-1185">Reference proteome</keyword>
<evidence type="ECO:0000313" key="5">
    <source>
        <dbReference type="Proteomes" id="UP001420932"/>
    </source>
</evidence>
<dbReference type="AlphaFoldDB" id="A0AAP0HYE9"/>
<feature type="compositionally biased region" description="Polar residues" evidence="2">
    <location>
        <begin position="1"/>
        <end position="14"/>
    </location>
</feature>